<dbReference type="SUPFAM" id="SSF88946">
    <property type="entry name" value="Sigma2 domain of RNA polymerase sigma factors"/>
    <property type="match status" value="1"/>
</dbReference>
<evidence type="ECO:0000256" key="3">
    <source>
        <dbReference type="ARBA" id="ARBA00023125"/>
    </source>
</evidence>
<dbReference type="GO" id="GO:0003677">
    <property type="term" value="F:DNA binding"/>
    <property type="evidence" value="ECO:0007669"/>
    <property type="project" value="UniProtKB-KW"/>
</dbReference>
<accession>A0A423HP39</accession>
<dbReference type="InterPro" id="IPR039425">
    <property type="entry name" value="RNA_pol_sigma-70-like"/>
</dbReference>
<dbReference type="GO" id="GO:0006352">
    <property type="term" value="P:DNA-templated transcription initiation"/>
    <property type="evidence" value="ECO:0007669"/>
    <property type="project" value="InterPro"/>
</dbReference>
<keyword evidence="4" id="KW-0804">Transcription</keyword>
<evidence type="ECO:0000313" key="6">
    <source>
        <dbReference type="EMBL" id="RON14956.1"/>
    </source>
</evidence>
<keyword evidence="1" id="KW-0805">Transcription regulation</keyword>
<evidence type="ECO:0000256" key="4">
    <source>
        <dbReference type="ARBA" id="ARBA00023163"/>
    </source>
</evidence>
<dbReference type="AlphaFoldDB" id="A0A423HP39"/>
<keyword evidence="3" id="KW-0238">DNA-binding</keyword>
<dbReference type="Gene3D" id="1.10.1740.10">
    <property type="match status" value="1"/>
</dbReference>
<dbReference type="PANTHER" id="PTHR43133">
    <property type="entry name" value="RNA POLYMERASE ECF-TYPE SIGMA FACTO"/>
    <property type="match status" value="1"/>
</dbReference>
<feature type="domain" description="RNA polymerase sigma-70 region 2" evidence="5">
    <location>
        <begin position="61"/>
        <end position="109"/>
    </location>
</feature>
<dbReference type="Proteomes" id="UP000284002">
    <property type="component" value="Unassembled WGS sequence"/>
</dbReference>
<dbReference type="NCBIfam" id="TIGR02937">
    <property type="entry name" value="sigma70-ECF"/>
    <property type="match status" value="1"/>
</dbReference>
<evidence type="ECO:0000259" key="5">
    <source>
        <dbReference type="Pfam" id="PF04542"/>
    </source>
</evidence>
<dbReference type="RefSeq" id="WP_123358978.1">
    <property type="nucleotide sequence ID" value="NZ_MOBM01000020.1"/>
</dbReference>
<reference evidence="6 7" key="1">
    <citation type="submission" date="2016-10" db="EMBL/GenBank/DDBJ databases">
        <title>Comparative genome analysis of multiple Pseudomonas spp. focuses on biocontrol and plant growth promoting traits.</title>
        <authorList>
            <person name="Tao X.-Y."/>
            <person name="Taylor C.G."/>
        </authorList>
    </citation>
    <scope>NUCLEOTIDE SEQUENCE [LARGE SCALE GENOMIC DNA]</scope>
    <source>
        <strain evidence="6 7">36C6</strain>
    </source>
</reference>
<keyword evidence="2" id="KW-0731">Sigma factor</keyword>
<dbReference type="InterPro" id="IPR007627">
    <property type="entry name" value="RNA_pol_sigma70_r2"/>
</dbReference>
<evidence type="ECO:0000313" key="7">
    <source>
        <dbReference type="Proteomes" id="UP000284002"/>
    </source>
</evidence>
<dbReference type="GO" id="GO:0016987">
    <property type="term" value="F:sigma factor activity"/>
    <property type="evidence" value="ECO:0007669"/>
    <property type="project" value="UniProtKB-KW"/>
</dbReference>
<dbReference type="InterPro" id="IPR013325">
    <property type="entry name" value="RNA_pol_sigma_r2"/>
</dbReference>
<dbReference type="PANTHER" id="PTHR43133:SF58">
    <property type="entry name" value="ECF RNA POLYMERASE SIGMA FACTOR SIGD"/>
    <property type="match status" value="1"/>
</dbReference>
<protein>
    <recommendedName>
        <fullName evidence="5">RNA polymerase sigma-70 region 2 domain-containing protein</fullName>
    </recommendedName>
</protein>
<dbReference type="InterPro" id="IPR014284">
    <property type="entry name" value="RNA_pol_sigma-70_dom"/>
</dbReference>
<organism evidence="6 7">
    <name type="scientific">Pseudomonas frederiksbergensis</name>
    <dbReference type="NCBI Taxonomy" id="104087"/>
    <lineage>
        <taxon>Bacteria</taxon>
        <taxon>Pseudomonadati</taxon>
        <taxon>Pseudomonadota</taxon>
        <taxon>Gammaproteobacteria</taxon>
        <taxon>Pseudomonadales</taxon>
        <taxon>Pseudomonadaceae</taxon>
        <taxon>Pseudomonas</taxon>
    </lineage>
</organism>
<dbReference type="EMBL" id="MOBM01000020">
    <property type="protein sequence ID" value="RON14956.1"/>
    <property type="molecule type" value="Genomic_DNA"/>
</dbReference>
<name>A0A423HP39_9PSED</name>
<evidence type="ECO:0000256" key="1">
    <source>
        <dbReference type="ARBA" id="ARBA00023015"/>
    </source>
</evidence>
<evidence type="ECO:0000256" key="2">
    <source>
        <dbReference type="ARBA" id="ARBA00023082"/>
    </source>
</evidence>
<dbReference type="Pfam" id="PF04542">
    <property type="entry name" value="Sigma70_r2"/>
    <property type="match status" value="1"/>
</dbReference>
<gene>
    <name evidence="6" type="ORF">BK662_15810</name>
</gene>
<comment type="caution">
    <text evidence="6">The sequence shown here is derived from an EMBL/GenBank/DDBJ whole genome shotgun (WGS) entry which is preliminary data.</text>
</comment>
<sequence>MAEGYRDSCLCRVDRLGNDELRALMADIVKHGKGASQQLLARVKPLLKAFYEGQVQAGRVRREEVEDLVQEAFMALYQRRASYDPNVPFRAWLIEIARYTLLDYWRSQSGNAVVEPLAGATALNHHEALRAI</sequence>
<proteinExistence type="predicted"/>